<keyword evidence="4 10" id="KW-0597">Phosphoprotein</keyword>
<name>A0A4D4KHB4_9ACTN</name>
<evidence type="ECO:0000256" key="5">
    <source>
        <dbReference type="ARBA" id="ARBA00022777"/>
    </source>
</evidence>
<dbReference type="SUPFAM" id="SSF47384">
    <property type="entry name" value="Homodimeric domain of signal transducing histidine kinase"/>
    <property type="match status" value="1"/>
</dbReference>
<evidence type="ECO:0000256" key="8">
    <source>
        <dbReference type="ARBA" id="ARBA00023125"/>
    </source>
</evidence>
<dbReference type="SMART" id="SM00388">
    <property type="entry name" value="HisKA"/>
    <property type="match status" value="1"/>
</dbReference>
<dbReference type="InterPro" id="IPR036097">
    <property type="entry name" value="HisK_dim/P_sf"/>
</dbReference>
<dbReference type="CDD" id="cd17574">
    <property type="entry name" value="REC_OmpR"/>
    <property type="match status" value="1"/>
</dbReference>
<dbReference type="FunFam" id="1.10.10.10:FF:000018">
    <property type="entry name" value="DNA-binding response regulator ResD"/>
    <property type="match status" value="1"/>
</dbReference>
<dbReference type="SMART" id="SM00862">
    <property type="entry name" value="Trans_reg_C"/>
    <property type="match status" value="1"/>
</dbReference>
<dbReference type="GO" id="GO:0006355">
    <property type="term" value="P:regulation of DNA-templated transcription"/>
    <property type="evidence" value="ECO:0007669"/>
    <property type="project" value="InterPro"/>
</dbReference>
<keyword evidence="9" id="KW-0804">Transcription</keyword>
<dbReference type="CDD" id="cd00383">
    <property type="entry name" value="trans_reg_C"/>
    <property type="match status" value="1"/>
</dbReference>
<evidence type="ECO:0000256" key="11">
    <source>
        <dbReference type="PROSITE-ProRule" id="PRU01091"/>
    </source>
</evidence>
<dbReference type="InterPro" id="IPR004358">
    <property type="entry name" value="Sig_transdc_His_kin-like_C"/>
</dbReference>
<dbReference type="SUPFAM" id="SSF46894">
    <property type="entry name" value="C-terminal effector domain of the bipartite response regulators"/>
    <property type="match status" value="1"/>
</dbReference>
<dbReference type="EMBL" id="BJHV01000001">
    <property type="protein sequence ID" value="GDY46166.1"/>
    <property type="molecule type" value="Genomic_DNA"/>
</dbReference>
<feature type="DNA-binding region" description="OmpR/PhoB-type" evidence="11">
    <location>
        <begin position="140"/>
        <end position="238"/>
    </location>
</feature>
<dbReference type="PANTHER" id="PTHR43547">
    <property type="entry name" value="TWO-COMPONENT HISTIDINE KINASE"/>
    <property type="match status" value="1"/>
</dbReference>
<dbReference type="EC" id="2.7.13.3" evidence="3"/>
<keyword evidence="18" id="KW-1185">Reference proteome</keyword>
<dbReference type="SMART" id="SM00448">
    <property type="entry name" value="REC"/>
    <property type="match status" value="1"/>
</dbReference>
<evidence type="ECO:0000256" key="4">
    <source>
        <dbReference type="ARBA" id="ARBA00022553"/>
    </source>
</evidence>
<feature type="domain" description="Response regulatory" evidence="15">
    <location>
        <begin position="9"/>
        <end position="122"/>
    </location>
</feature>
<feature type="domain" description="Histidine kinase" evidence="14">
    <location>
        <begin position="437"/>
        <end position="649"/>
    </location>
</feature>
<dbReference type="PROSITE" id="PS50110">
    <property type="entry name" value="RESPONSE_REGULATORY"/>
    <property type="match status" value="1"/>
</dbReference>
<keyword evidence="8 11" id="KW-0238">DNA-binding</keyword>
<dbReference type="FunFam" id="3.40.50.2300:FF:000001">
    <property type="entry name" value="DNA-binding response regulator PhoB"/>
    <property type="match status" value="1"/>
</dbReference>
<dbReference type="GO" id="GO:0003677">
    <property type="term" value="F:DNA binding"/>
    <property type="evidence" value="ECO:0007669"/>
    <property type="project" value="UniProtKB-UniRule"/>
</dbReference>
<dbReference type="InterPro" id="IPR001867">
    <property type="entry name" value="OmpR/PhoB-type_DNA-bd"/>
</dbReference>
<dbReference type="InterPro" id="IPR011006">
    <property type="entry name" value="CheY-like_superfamily"/>
</dbReference>
<feature type="transmembrane region" description="Helical" evidence="13">
    <location>
        <begin position="318"/>
        <end position="341"/>
    </location>
</feature>
<dbReference type="CDD" id="cd00082">
    <property type="entry name" value="HisKA"/>
    <property type="match status" value="1"/>
</dbReference>
<dbReference type="InterPro" id="IPR005467">
    <property type="entry name" value="His_kinase_dom"/>
</dbReference>
<dbReference type="InterPro" id="IPR036890">
    <property type="entry name" value="HATPase_C_sf"/>
</dbReference>
<evidence type="ECO:0000313" key="18">
    <source>
        <dbReference type="Proteomes" id="UP000299290"/>
    </source>
</evidence>
<keyword evidence="6" id="KW-0902">Two-component regulatory system</keyword>
<dbReference type="Gene3D" id="6.10.250.690">
    <property type="match status" value="1"/>
</dbReference>
<feature type="transmembrane region" description="Helical" evidence="13">
    <location>
        <begin position="347"/>
        <end position="368"/>
    </location>
</feature>
<keyword evidence="13" id="KW-0812">Transmembrane</keyword>
<dbReference type="SMART" id="SM00387">
    <property type="entry name" value="HATPase_c"/>
    <property type="match status" value="1"/>
</dbReference>
<dbReference type="SUPFAM" id="SSF55874">
    <property type="entry name" value="ATPase domain of HSP90 chaperone/DNA topoisomerase II/histidine kinase"/>
    <property type="match status" value="1"/>
</dbReference>
<dbReference type="Gene3D" id="1.10.10.10">
    <property type="entry name" value="Winged helix-like DNA-binding domain superfamily/Winged helix DNA-binding domain"/>
    <property type="match status" value="1"/>
</dbReference>
<dbReference type="Pfam" id="PF02518">
    <property type="entry name" value="HATPase_c"/>
    <property type="match status" value="1"/>
</dbReference>
<evidence type="ECO:0000256" key="7">
    <source>
        <dbReference type="ARBA" id="ARBA00023015"/>
    </source>
</evidence>
<evidence type="ECO:0000256" key="9">
    <source>
        <dbReference type="ARBA" id="ARBA00023163"/>
    </source>
</evidence>
<keyword evidence="13" id="KW-1133">Transmembrane helix</keyword>
<evidence type="ECO:0000256" key="2">
    <source>
        <dbReference type="ARBA" id="ARBA00004236"/>
    </source>
</evidence>
<dbReference type="Gene3D" id="3.30.565.10">
    <property type="entry name" value="Histidine kinase-like ATPase, C-terminal domain"/>
    <property type="match status" value="1"/>
</dbReference>
<dbReference type="Pfam" id="PF00512">
    <property type="entry name" value="HisKA"/>
    <property type="match status" value="1"/>
</dbReference>
<organism evidence="17 18">
    <name type="scientific">Streptomyces antimycoticus</name>
    <dbReference type="NCBI Taxonomy" id="68175"/>
    <lineage>
        <taxon>Bacteria</taxon>
        <taxon>Bacillati</taxon>
        <taxon>Actinomycetota</taxon>
        <taxon>Actinomycetes</taxon>
        <taxon>Kitasatosporales</taxon>
        <taxon>Streptomycetaceae</taxon>
        <taxon>Streptomyces</taxon>
        <taxon>Streptomyces violaceusniger group</taxon>
    </lineage>
</organism>
<evidence type="ECO:0000313" key="17">
    <source>
        <dbReference type="EMBL" id="GDY46166.1"/>
    </source>
</evidence>
<comment type="caution">
    <text evidence="17">The sequence shown here is derived from an EMBL/GenBank/DDBJ whole genome shotgun (WGS) entry which is preliminary data.</text>
</comment>
<dbReference type="InterPro" id="IPR036388">
    <property type="entry name" value="WH-like_DNA-bd_sf"/>
</dbReference>
<dbReference type="Gene3D" id="3.40.50.2300">
    <property type="match status" value="1"/>
</dbReference>
<evidence type="ECO:0000256" key="12">
    <source>
        <dbReference type="SAM" id="MobiDB-lite"/>
    </source>
</evidence>
<keyword evidence="5" id="KW-0808">Transferase</keyword>
<evidence type="ECO:0000256" key="10">
    <source>
        <dbReference type="PROSITE-ProRule" id="PRU00169"/>
    </source>
</evidence>
<dbReference type="PROSITE" id="PS51755">
    <property type="entry name" value="OMPR_PHOB"/>
    <property type="match status" value="1"/>
</dbReference>
<sequence>MQQTPSPTRVLVVDDDPTVAEVVAGYLGRAGFAVDQAADGPGALARAALRWPDLVVLDLMLPGMDGLEVCRALRDKGPVPVIMLTARGDEEDRILGLEIGADDYVTKPFSPRELVLRVESVLRRGRPGPQVPGSSAPAPGGVAHRAGITLDPLARRATRHGRELALTVREFDLLSFLLRHPGVAFTREELMREVWGWDFGDLSTVTVHVRRLRGKVEDDPAAPRLIQTVWGIGYRFDAPPEAAGGPLDDGPRDEGRRDDDGRDEARRYEGRDGDGRGRAPMRDVVLMAAFAFLGAAAAGLLGALALRLVRGRSVAVSLTVVAAVAVTAMLTGTLAVAWAMFLSPHDLTVVTTVCAMAAVVSMATALLLGRWVVARSNALALAARSFGDGGSFAAPDGQATAELAALGRELAATSAKLAASRERERALESSRRELVAWISHDLRTPLAGLRAMSEALEDGVAPDPDRYLRRIRTEVERLNTMVGDLFELSRIHAGALSLSPTRISVYDLIGDALAGVDPLARELGVQLIGDRVDPVPVEVDGKEMTRVLGNLLVNAVRRTPADGTVAVTAEREADTVVLSVTDGCGGIPEEDLPRVFDTGWRGTNARTPPAGAGLGLAIVRGIVEAHDGQAAVRNVDGGCRFEVRLPAAAT</sequence>
<evidence type="ECO:0000259" key="14">
    <source>
        <dbReference type="PROSITE" id="PS50109"/>
    </source>
</evidence>
<keyword evidence="13" id="KW-0472">Membrane</keyword>
<feature type="transmembrane region" description="Helical" evidence="13">
    <location>
        <begin position="284"/>
        <end position="306"/>
    </location>
</feature>
<dbReference type="AlphaFoldDB" id="A0A4D4KHB4"/>
<protein>
    <recommendedName>
        <fullName evidence="3">histidine kinase</fullName>
        <ecNumber evidence="3">2.7.13.3</ecNumber>
    </recommendedName>
</protein>
<dbReference type="InterPro" id="IPR003661">
    <property type="entry name" value="HisK_dim/P_dom"/>
</dbReference>
<dbReference type="InterPro" id="IPR003594">
    <property type="entry name" value="HATPase_dom"/>
</dbReference>
<feature type="region of interest" description="Disordered" evidence="12">
    <location>
        <begin position="241"/>
        <end position="275"/>
    </location>
</feature>
<evidence type="ECO:0000256" key="6">
    <source>
        <dbReference type="ARBA" id="ARBA00023012"/>
    </source>
</evidence>
<dbReference type="GO" id="GO:0000155">
    <property type="term" value="F:phosphorelay sensor kinase activity"/>
    <property type="evidence" value="ECO:0007669"/>
    <property type="project" value="InterPro"/>
</dbReference>
<comment type="subcellular location">
    <subcellularLocation>
        <location evidence="2">Cell membrane</location>
    </subcellularLocation>
</comment>
<dbReference type="InterPro" id="IPR016032">
    <property type="entry name" value="Sig_transdc_resp-reg_C-effctor"/>
</dbReference>
<evidence type="ECO:0000256" key="3">
    <source>
        <dbReference type="ARBA" id="ARBA00012438"/>
    </source>
</evidence>
<dbReference type="PRINTS" id="PR00344">
    <property type="entry name" value="BCTRLSENSOR"/>
</dbReference>
<feature type="domain" description="OmpR/PhoB-type" evidence="16">
    <location>
        <begin position="140"/>
        <end position="238"/>
    </location>
</feature>
<dbReference type="PANTHER" id="PTHR43547:SF2">
    <property type="entry name" value="HYBRID SIGNAL TRANSDUCTION HISTIDINE KINASE C"/>
    <property type="match status" value="1"/>
</dbReference>
<accession>A0A4D4KHB4</accession>
<evidence type="ECO:0000259" key="16">
    <source>
        <dbReference type="PROSITE" id="PS51755"/>
    </source>
</evidence>
<gene>
    <name evidence="17" type="ORF">SANT12839_070480</name>
</gene>
<dbReference type="InterPro" id="IPR001789">
    <property type="entry name" value="Sig_transdc_resp-reg_receiver"/>
</dbReference>
<dbReference type="SUPFAM" id="SSF52172">
    <property type="entry name" value="CheY-like"/>
    <property type="match status" value="1"/>
</dbReference>
<evidence type="ECO:0000256" key="13">
    <source>
        <dbReference type="SAM" id="Phobius"/>
    </source>
</evidence>
<keyword evidence="5" id="KW-0418">Kinase</keyword>
<dbReference type="GO" id="GO:0005886">
    <property type="term" value="C:plasma membrane"/>
    <property type="evidence" value="ECO:0007669"/>
    <property type="project" value="UniProtKB-SubCell"/>
</dbReference>
<evidence type="ECO:0000256" key="1">
    <source>
        <dbReference type="ARBA" id="ARBA00000085"/>
    </source>
</evidence>
<proteinExistence type="predicted"/>
<reference evidence="17 18" key="1">
    <citation type="journal article" date="2020" name="Int. J. Syst. Evol. Microbiol.">
        <title>Reclassification of Streptomyces castelarensis and Streptomyces sporoclivatus as later heterotypic synonyms of Streptomyces antimycoticus.</title>
        <authorList>
            <person name="Komaki H."/>
            <person name="Tamura T."/>
        </authorList>
    </citation>
    <scope>NUCLEOTIDE SEQUENCE [LARGE SCALE GENOMIC DNA]</scope>
    <source>
        <strain evidence="17 18">NBRC 12839</strain>
    </source>
</reference>
<feature type="modified residue" description="4-aspartylphosphate" evidence="10">
    <location>
        <position position="58"/>
    </location>
</feature>
<keyword evidence="7" id="KW-0805">Transcription regulation</keyword>
<comment type="catalytic activity">
    <reaction evidence="1">
        <text>ATP + protein L-histidine = ADP + protein N-phospho-L-histidine.</text>
        <dbReference type="EC" id="2.7.13.3"/>
    </reaction>
</comment>
<dbReference type="Gene3D" id="1.10.287.130">
    <property type="match status" value="1"/>
</dbReference>
<dbReference type="Pfam" id="PF00486">
    <property type="entry name" value="Trans_reg_C"/>
    <property type="match status" value="1"/>
</dbReference>
<feature type="compositionally biased region" description="Basic and acidic residues" evidence="12">
    <location>
        <begin position="249"/>
        <end position="275"/>
    </location>
</feature>
<dbReference type="PROSITE" id="PS50109">
    <property type="entry name" value="HIS_KIN"/>
    <property type="match status" value="1"/>
</dbReference>
<dbReference type="Proteomes" id="UP000299290">
    <property type="component" value="Unassembled WGS sequence"/>
</dbReference>
<evidence type="ECO:0000259" key="15">
    <source>
        <dbReference type="PROSITE" id="PS50110"/>
    </source>
</evidence>
<dbReference type="Pfam" id="PF00072">
    <property type="entry name" value="Response_reg"/>
    <property type="match status" value="1"/>
</dbReference>